<dbReference type="SUPFAM" id="SSF52540">
    <property type="entry name" value="P-loop containing nucleoside triphosphate hydrolases"/>
    <property type="match status" value="1"/>
</dbReference>
<organism evidence="9 10">
    <name type="scientific">Protomyces lactucae-debilis</name>
    <dbReference type="NCBI Taxonomy" id="2754530"/>
    <lineage>
        <taxon>Eukaryota</taxon>
        <taxon>Fungi</taxon>
        <taxon>Dikarya</taxon>
        <taxon>Ascomycota</taxon>
        <taxon>Taphrinomycotina</taxon>
        <taxon>Taphrinomycetes</taxon>
        <taxon>Taphrinales</taxon>
        <taxon>Protomycetaceae</taxon>
        <taxon>Protomyces</taxon>
    </lineage>
</organism>
<feature type="binding site" evidence="5">
    <location>
        <begin position="92"/>
        <end position="99"/>
    </location>
    <ligand>
        <name>ATP</name>
        <dbReference type="ChEBI" id="CHEBI:30616"/>
    </ligand>
</feature>
<dbReference type="GO" id="GO:0007018">
    <property type="term" value="P:microtubule-based movement"/>
    <property type="evidence" value="ECO:0007669"/>
    <property type="project" value="InterPro"/>
</dbReference>
<dbReference type="InterPro" id="IPR027417">
    <property type="entry name" value="P-loop_NTPase"/>
</dbReference>
<dbReference type="GO" id="GO:0005634">
    <property type="term" value="C:nucleus"/>
    <property type="evidence" value="ECO:0007669"/>
    <property type="project" value="TreeGrafter"/>
</dbReference>
<evidence type="ECO:0000313" key="9">
    <source>
        <dbReference type="EMBL" id="ORY83694.1"/>
    </source>
</evidence>
<keyword evidence="1" id="KW-0493">Microtubule</keyword>
<name>A0A1Y2FJZ3_PROLT</name>
<evidence type="ECO:0000259" key="8">
    <source>
        <dbReference type="PROSITE" id="PS50067"/>
    </source>
</evidence>
<comment type="similarity">
    <text evidence="5">Belongs to the TRAFAC class myosin-kinesin ATPase superfamily. Kinesin family.</text>
</comment>
<keyword evidence="10" id="KW-1185">Reference proteome</keyword>
<protein>
    <submittedName>
        <fullName evidence="9">p-loop containing nucleoside triphosphate hydrolase protein</fullName>
    </submittedName>
</protein>
<evidence type="ECO:0000256" key="5">
    <source>
        <dbReference type="PROSITE-ProRule" id="PRU00283"/>
    </source>
</evidence>
<proteinExistence type="inferred from homology"/>
<evidence type="ECO:0000256" key="3">
    <source>
        <dbReference type="ARBA" id="ARBA00022840"/>
    </source>
</evidence>
<dbReference type="GO" id="GO:0005524">
    <property type="term" value="F:ATP binding"/>
    <property type="evidence" value="ECO:0007669"/>
    <property type="project" value="UniProtKB-UniRule"/>
</dbReference>
<evidence type="ECO:0000256" key="4">
    <source>
        <dbReference type="ARBA" id="ARBA00023175"/>
    </source>
</evidence>
<dbReference type="PANTHER" id="PTHR24115:SF1008">
    <property type="entry name" value="KINESIN-LIKE PROTEIN SUBITO"/>
    <property type="match status" value="1"/>
</dbReference>
<dbReference type="AlphaFoldDB" id="A0A1Y2FJZ3"/>
<dbReference type="PANTHER" id="PTHR24115">
    <property type="entry name" value="KINESIN-RELATED"/>
    <property type="match status" value="1"/>
</dbReference>
<comment type="caution">
    <text evidence="9">The sequence shown here is derived from an EMBL/GenBank/DDBJ whole genome shotgun (WGS) entry which is preliminary data.</text>
</comment>
<feature type="region of interest" description="Disordered" evidence="7">
    <location>
        <begin position="379"/>
        <end position="400"/>
    </location>
</feature>
<dbReference type="Gene3D" id="3.40.850.10">
    <property type="entry name" value="Kinesin motor domain"/>
    <property type="match status" value="1"/>
</dbReference>
<feature type="coiled-coil region" evidence="6">
    <location>
        <begin position="427"/>
        <end position="465"/>
    </location>
</feature>
<sequence>MDTFLRLRPPLASHTGEVPFLRVSSDKPETTVTLQTPLSHSRSRASNDAQVLQFSRVLQDTCTQADVFLTAILPKVLAFVQDGTDGLVFAMGVTGSGKSYTMFGDDGIAGIVQMTIWALLKLTRSLSDDIPAGGEALVDRLEAIQKNTLVHGAITMTLAELYNEKFWDLLHPGTAPLSLKRSRHAGVEACQIAGLDHLPIRSTSETCHTVQQACLNRREYATQANNTSSRSHAILTFHLNGHALTLVDLAGSERQKQAGTHGARLGEAGRINLSLMAVGQCLEALKVPGEGRFPARQSKLTELLFDGRFWSSSSTAIKKVAMLMCIDPTRFYDENVQMLKYATDANQVRANSRLGRPKLSNHAIQGKELELVERLCRSTSQQESTRSRGQSSFEIRQDSDGEEVDQTLDYWRDLATHLLAERVTVENQIREELMDEAERMMAAMERRHRQELAELRDMYEKQMDAKVDLLEASTASLTLQPVQINTLDMKGEHRIKR</sequence>
<dbReference type="PROSITE" id="PS50067">
    <property type="entry name" value="KINESIN_MOTOR_2"/>
    <property type="match status" value="1"/>
</dbReference>
<dbReference type="GO" id="GO:0016887">
    <property type="term" value="F:ATP hydrolysis activity"/>
    <property type="evidence" value="ECO:0007669"/>
    <property type="project" value="TreeGrafter"/>
</dbReference>
<reference evidence="9 10" key="1">
    <citation type="submission" date="2016-07" db="EMBL/GenBank/DDBJ databases">
        <title>Pervasive Adenine N6-methylation of Active Genes in Fungi.</title>
        <authorList>
            <consortium name="DOE Joint Genome Institute"/>
            <person name="Mondo S.J."/>
            <person name="Dannebaum R.O."/>
            <person name="Kuo R.C."/>
            <person name="Labutti K."/>
            <person name="Haridas S."/>
            <person name="Kuo A."/>
            <person name="Salamov A."/>
            <person name="Ahrendt S.R."/>
            <person name="Lipzen A."/>
            <person name="Sullivan W."/>
            <person name="Andreopoulos W.B."/>
            <person name="Clum A."/>
            <person name="Lindquist E."/>
            <person name="Daum C."/>
            <person name="Ramamoorthy G.K."/>
            <person name="Gryganskyi A."/>
            <person name="Culley D."/>
            <person name="Magnuson J.K."/>
            <person name="James T.Y."/>
            <person name="O'Malley M.A."/>
            <person name="Stajich J.E."/>
            <person name="Spatafora J.W."/>
            <person name="Visel A."/>
            <person name="Grigoriev I.V."/>
        </authorList>
    </citation>
    <scope>NUCLEOTIDE SEQUENCE [LARGE SCALE GENOMIC DNA]</scope>
    <source>
        <strain evidence="9 10">12-1054</strain>
    </source>
</reference>
<dbReference type="GO" id="GO:0003777">
    <property type="term" value="F:microtubule motor activity"/>
    <property type="evidence" value="ECO:0007669"/>
    <property type="project" value="InterPro"/>
</dbReference>
<feature type="compositionally biased region" description="Low complexity" evidence="7">
    <location>
        <begin position="379"/>
        <end position="392"/>
    </location>
</feature>
<dbReference type="InterPro" id="IPR001752">
    <property type="entry name" value="Kinesin_motor_dom"/>
</dbReference>
<dbReference type="OMA" id="HTQESQY"/>
<accession>A0A1Y2FJZ3</accession>
<evidence type="ECO:0000256" key="2">
    <source>
        <dbReference type="ARBA" id="ARBA00022741"/>
    </source>
</evidence>
<dbReference type="EMBL" id="MCFI01000007">
    <property type="protein sequence ID" value="ORY83694.1"/>
    <property type="molecule type" value="Genomic_DNA"/>
</dbReference>
<keyword evidence="9" id="KW-0378">Hydrolase</keyword>
<keyword evidence="2 5" id="KW-0547">Nucleotide-binding</keyword>
<dbReference type="SMART" id="SM00129">
    <property type="entry name" value="KISc"/>
    <property type="match status" value="1"/>
</dbReference>
<dbReference type="GO" id="GO:0005871">
    <property type="term" value="C:kinesin complex"/>
    <property type="evidence" value="ECO:0007669"/>
    <property type="project" value="TreeGrafter"/>
</dbReference>
<keyword evidence="6" id="KW-0175">Coiled coil</keyword>
<dbReference type="GeneID" id="63785691"/>
<dbReference type="Proteomes" id="UP000193685">
    <property type="component" value="Unassembled WGS sequence"/>
</dbReference>
<dbReference type="InterPro" id="IPR036961">
    <property type="entry name" value="Kinesin_motor_dom_sf"/>
</dbReference>
<evidence type="ECO:0000313" key="10">
    <source>
        <dbReference type="Proteomes" id="UP000193685"/>
    </source>
</evidence>
<evidence type="ECO:0000256" key="6">
    <source>
        <dbReference type="SAM" id="Coils"/>
    </source>
</evidence>
<gene>
    <name evidence="9" type="ORF">BCR37DRAFT_378659</name>
</gene>
<keyword evidence="4 5" id="KW-0505">Motor protein</keyword>
<dbReference type="STRING" id="56484.A0A1Y2FJZ3"/>
<dbReference type="InterPro" id="IPR027640">
    <property type="entry name" value="Kinesin-like_fam"/>
</dbReference>
<dbReference type="RefSeq" id="XP_040725989.1">
    <property type="nucleotide sequence ID" value="XM_040869092.1"/>
</dbReference>
<dbReference type="PRINTS" id="PR00380">
    <property type="entry name" value="KINESINHEAVY"/>
</dbReference>
<dbReference type="OrthoDB" id="123929at2759"/>
<dbReference type="GO" id="GO:0008017">
    <property type="term" value="F:microtubule binding"/>
    <property type="evidence" value="ECO:0007669"/>
    <property type="project" value="InterPro"/>
</dbReference>
<dbReference type="Pfam" id="PF00225">
    <property type="entry name" value="Kinesin"/>
    <property type="match status" value="1"/>
</dbReference>
<evidence type="ECO:0000256" key="1">
    <source>
        <dbReference type="ARBA" id="ARBA00022701"/>
    </source>
</evidence>
<evidence type="ECO:0000256" key="7">
    <source>
        <dbReference type="SAM" id="MobiDB-lite"/>
    </source>
</evidence>
<feature type="domain" description="Kinesin motor" evidence="8">
    <location>
        <begin position="1"/>
        <end position="348"/>
    </location>
</feature>
<dbReference type="GO" id="GO:0005874">
    <property type="term" value="C:microtubule"/>
    <property type="evidence" value="ECO:0007669"/>
    <property type="project" value="UniProtKB-KW"/>
</dbReference>
<keyword evidence="3 5" id="KW-0067">ATP-binding</keyword>